<organism evidence="14 15">
    <name type="scientific">Candidatus Falkowbacteria bacterium HGW-Falkowbacteria-2</name>
    <dbReference type="NCBI Taxonomy" id="2013769"/>
    <lineage>
        <taxon>Bacteria</taxon>
        <taxon>Candidatus Falkowiibacteriota</taxon>
    </lineage>
</organism>
<evidence type="ECO:0000256" key="10">
    <source>
        <dbReference type="ARBA" id="ARBA00038367"/>
    </source>
</evidence>
<evidence type="ECO:0000259" key="13">
    <source>
        <dbReference type="Pfam" id="PF00275"/>
    </source>
</evidence>
<evidence type="ECO:0000256" key="2">
    <source>
        <dbReference type="ARBA" id="ARBA00004752"/>
    </source>
</evidence>
<dbReference type="InterPro" id="IPR005750">
    <property type="entry name" value="UDP_GlcNAc_COvinyl_MurA"/>
</dbReference>
<comment type="catalytic activity">
    <reaction evidence="11 12">
        <text>phosphoenolpyruvate + UDP-N-acetyl-alpha-D-glucosamine = UDP-N-acetyl-3-O-(1-carboxyvinyl)-alpha-D-glucosamine + phosphate</text>
        <dbReference type="Rhea" id="RHEA:18681"/>
        <dbReference type="ChEBI" id="CHEBI:43474"/>
        <dbReference type="ChEBI" id="CHEBI:57705"/>
        <dbReference type="ChEBI" id="CHEBI:58702"/>
        <dbReference type="ChEBI" id="CHEBI:68483"/>
        <dbReference type="EC" id="2.5.1.7"/>
    </reaction>
</comment>
<dbReference type="Gene3D" id="3.65.10.10">
    <property type="entry name" value="Enolpyruvate transferase domain"/>
    <property type="match status" value="2"/>
</dbReference>
<name>A0A2N2E1K4_9BACT</name>
<evidence type="ECO:0000256" key="4">
    <source>
        <dbReference type="ARBA" id="ARBA00022618"/>
    </source>
</evidence>
<dbReference type="GO" id="GO:0071555">
    <property type="term" value="P:cell wall organization"/>
    <property type="evidence" value="ECO:0007669"/>
    <property type="project" value="UniProtKB-KW"/>
</dbReference>
<keyword evidence="4 12" id="KW-0132">Cell division</keyword>
<sequence>MPKFIIKGGRPLGGQVKVGGAKNNAQIMLPACLLSKETMRLSNLPLIDGVEKSLELLADLGVKIKRDGNTVELNPSEVTKTELDGKIADKFRTSVMFVGPLLARFGEVSFPHPGGCVIGAAGRPIDLFLEGFKKMGATVKNGERFYHITAEKLQACDYFFSVVSVTGTQSLMMTACLAAGTTTLRNCAMEPEIEALADYLNSQGAKITGAGSPTITIEGVESLGGGDCHIIPDRIEAGSFALLAAAAKAEVTIQDCEPRHLQSLLDIFDKIGVKYEAGDNWLKVLKSDQIKSKDIKTHEYPGFPTDLQSPYVVLMTQAQGTALVQEVIYDRRLIWTDMLSQMGAKITMCDPHRVVIQGGCCLIGKRLISPDIRAGIALVIAGLIAEGTTEIDNIYQIDRGYEKLEERLRGLGADIVRVE</sequence>
<protein>
    <recommendedName>
        <fullName evidence="12">UDP-N-acetylglucosamine 1-carboxyvinyltransferase</fullName>
        <ecNumber evidence="12">2.5.1.7</ecNumber>
    </recommendedName>
    <alternativeName>
        <fullName evidence="12">Enoylpyruvate transferase</fullName>
    </alternativeName>
    <alternativeName>
        <fullName evidence="12">UDP-N-acetylglucosamine enolpyruvyl transferase</fullName>
        <shortName evidence="12">EPT</shortName>
    </alternativeName>
</protein>
<dbReference type="PANTHER" id="PTHR43783:SF1">
    <property type="entry name" value="UDP-N-ACETYLGLUCOSAMINE 1-CARBOXYVINYLTRANSFERASE"/>
    <property type="match status" value="1"/>
</dbReference>
<feature type="binding site" evidence="12">
    <location>
        <begin position="22"/>
        <end position="23"/>
    </location>
    <ligand>
        <name>phosphoenolpyruvate</name>
        <dbReference type="ChEBI" id="CHEBI:58702"/>
    </ligand>
</feature>
<dbReference type="GO" id="GO:0008360">
    <property type="term" value="P:regulation of cell shape"/>
    <property type="evidence" value="ECO:0007669"/>
    <property type="project" value="UniProtKB-KW"/>
</dbReference>
<keyword evidence="12" id="KW-0670">Pyruvate</keyword>
<evidence type="ECO:0000256" key="9">
    <source>
        <dbReference type="ARBA" id="ARBA00023316"/>
    </source>
</evidence>
<feature type="modified residue" description="2-(S-cysteinyl)pyruvic acid O-phosphothioketal" evidence="12">
    <location>
        <position position="116"/>
    </location>
</feature>
<accession>A0A2N2E1K4</accession>
<feature type="binding site" evidence="12">
    <location>
        <position position="92"/>
    </location>
    <ligand>
        <name>UDP-N-acetyl-alpha-D-glucosamine</name>
        <dbReference type="ChEBI" id="CHEBI:57705"/>
    </ligand>
</feature>
<comment type="caution">
    <text evidence="12">Lacks conserved residue(s) required for the propagation of feature annotation.</text>
</comment>
<feature type="binding site" evidence="12">
    <location>
        <position position="328"/>
    </location>
    <ligand>
        <name>UDP-N-acetyl-alpha-D-glucosamine</name>
        <dbReference type="ChEBI" id="CHEBI:57705"/>
    </ligand>
</feature>
<keyword evidence="5 12" id="KW-0808">Transferase</keyword>
<keyword evidence="6 12" id="KW-0133">Cell shape</keyword>
<keyword evidence="9 12" id="KW-0961">Cell wall biogenesis/degradation</keyword>
<keyword evidence="7 12" id="KW-0573">Peptidoglycan synthesis</keyword>
<dbReference type="AlphaFoldDB" id="A0A2N2E1K4"/>
<dbReference type="SUPFAM" id="SSF55205">
    <property type="entry name" value="EPT/RTPC-like"/>
    <property type="match status" value="1"/>
</dbReference>
<dbReference type="GO" id="GO:0008760">
    <property type="term" value="F:UDP-N-acetylglucosamine 1-carboxyvinyltransferase activity"/>
    <property type="evidence" value="ECO:0007669"/>
    <property type="project" value="UniProtKB-UniRule"/>
</dbReference>
<evidence type="ECO:0000256" key="12">
    <source>
        <dbReference type="HAMAP-Rule" id="MF_00111"/>
    </source>
</evidence>
<comment type="pathway">
    <text evidence="2 12">Cell wall biogenesis; peptidoglycan biosynthesis.</text>
</comment>
<dbReference type="InterPro" id="IPR036968">
    <property type="entry name" value="Enolpyruvate_Tfrase_sf"/>
</dbReference>
<evidence type="ECO:0000256" key="6">
    <source>
        <dbReference type="ARBA" id="ARBA00022960"/>
    </source>
</evidence>
<dbReference type="NCBIfam" id="NF006873">
    <property type="entry name" value="PRK09369.1"/>
    <property type="match status" value="1"/>
</dbReference>
<keyword evidence="8 12" id="KW-0131">Cell cycle</keyword>
<dbReference type="Proteomes" id="UP000233325">
    <property type="component" value="Unassembled WGS sequence"/>
</dbReference>
<evidence type="ECO:0000256" key="8">
    <source>
        <dbReference type="ARBA" id="ARBA00023306"/>
    </source>
</evidence>
<dbReference type="GO" id="GO:0019277">
    <property type="term" value="P:UDP-N-acetylgalactosamine biosynthetic process"/>
    <property type="evidence" value="ECO:0007669"/>
    <property type="project" value="InterPro"/>
</dbReference>
<gene>
    <name evidence="12 14" type="primary">murA</name>
    <name evidence="14" type="ORF">CVU83_01440</name>
</gene>
<comment type="similarity">
    <text evidence="10 12">Belongs to the EPSP synthase family. MurA subfamily.</text>
</comment>
<feature type="active site" description="Proton donor" evidence="12">
    <location>
        <position position="116"/>
    </location>
</feature>
<feature type="binding site" evidence="12">
    <location>
        <position position="306"/>
    </location>
    <ligand>
        <name>UDP-N-acetyl-alpha-D-glucosamine</name>
        <dbReference type="ChEBI" id="CHEBI:57705"/>
    </ligand>
</feature>
<dbReference type="CDD" id="cd01555">
    <property type="entry name" value="UdpNAET"/>
    <property type="match status" value="1"/>
</dbReference>
<dbReference type="InterPro" id="IPR013792">
    <property type="entry name" value="RNA3'P_cycl/enolpyr_Trfase_a/b"/>
</dbReference>
<feature type="binding site" evidence="12">
    <location>
        <begin position="123"/>
        <end position="127"/>
    </location>
    <ligand>
        <name>UDP-N-acetyl-alpha-D-glucosamine</name>
        <dbReference type="ChEBI" id="CHEBI:57705"/>
    </ligand>
</feature>
<dbReference type="HAMAP" id="MF_00111">
    <property type="entry name" value="MurA"/>
    <property type="match status" value="1"/>
</dbReference>
<dbReference type="GO" id="GO:0009252">
    <property type="term" value="P:peptidoglycan biosynthetic process"/>
    <property type="evidence" value="ECO:0007669"/>
    <property type="project" value="UniProtKB-UniRule"/>
</dbReference>
<evidence type="ECO:0000313" key="14">
    <source>
        <dbReference type="EMBL" id="PKM88609.1"/>
    </source>
</evidence>
<evidence type="ECO:0000256" key="11">
    <source>
        <dbReference type="ARBA" id="ARBA00047527"/>
    </source>
</evidence>
<dbReference type="InterPro" id="IPR050068">
    <property type="entry name" value="MurA_subfamily"/>
</dbReference>
<evidence type="ECO:0000256" key="7">
    <source>
        <dbReference type="ARBA" id="ARBA00022984"/>
    </source>
</evidence>
<dbReference type="GO" id="GO:0005737">
    <property type="term" value="C:cytoplasm"/>
    <property type="evidence" value="ECO:0007669"/>
    <property type="project" value="UniProtKB-SubCell"/>
</dbReference>
<reference evidence="14 15" key="1">
    <citation type="journal article" date="2017" name="ISME J.">
        <title>Potential for microbial H2 and metal transformations associated with novel bacteria and archaea in deep terrestrial subsurface sediments.</title>
        <authorList>
            <person name="Hernsdorf A.W."/>
            <person name="Amano Y."/>
            <person name="Miyakawa K."/>
            <person name="Ise K."/>
            <person name="Suzuki Y."/>
            <person name="Anantharaman K."/>
            <person name="Probst A."/>
            <person name="Burstein D."/>
            <person name="Thomas B.C."/>
            <person name="Banfield J.F."/>
        </authorList>
    </citation>
    <scope>NUCLEOTIDE SEQUENCE [LARGE SCALE GENOMIC DNA]</scope>
    <source>
        <strain evidence="14">HGW-Falkowbacteria-2</strain>
    </source>
</reference>
<dbReference type="Pfam" id="PF00275">
    <property type="entry name" value="EPSP_synthase"/>
    <property type="match status" value="1"/>
</dbReference>
<dbReference type="GO" id="GO:0051301">
    <property type="term" value="P:cell division"/>
    <property type="evidence" value="ECO:0007669"/>
    <property type="project" value="UniProtKB-KW"/>
</dbReference>
<evidence type="ECO:0000256" key="1">
    <source>
        <dbReference type="ARBA" id="ARBA00004496"/>
    </source>
</evidence>
<dbReference type="UniPathway" id="UPA00219"/>
<evidence type="ECO:0000313" key="15">
    <source>
        <dbReference type="Proteomes" id="UP000233325"/>
    </source>
</evidence>
<comment type="subcellular location">
    <subcellularLocation>
        <location evidence="1 12">Cytoplasm</location>
    </subcellularLocation>
</comment>
<dbReference type="InterPro" id="IPR001986">
    <property type="entry name" value="Enolpyruvate_Tfrase_dom"/>
</dbReference>
<comment type="caution">
    <text evidence="14">The sequence shown here is derived from an EMBL/GenBank/DDBJ whole genome shotgun (WGS) entry which is preliminary data.</text>
</comment>
<comment type="function">
    <text evidence="12">Cell wall formation. Adds enolpyruvyl to UDP-N-acetylglucosamine.</text>
</comment>
<feature type="domain" description="Enolpyruvate transferase" evidence="13">
    <location>
        <begin position="7"/>
        <end position="408"/>
    </location>
</feature>
<evidence type="ECO:0000256" key="3">
    <source>
        <dbReference type="ARBA" id="ARBA00022490"/>
    </source>
</evidence>
<proteinExistence type="inferred from homology"/>
<dbReference type="PANTHER" id="PTHR43783">
    <property type="entry name" value="UDP-N-ACETYLGLUCOSAMINE 1-CARBOXYVINYLTRANSFERASE"/>
    <property type="match status" value="1"/>
</dbReference>
<dbReference type="EC" id="2.5.1.7" evidence="12"/>
<keyword evidence="3 12" id="KW-0963">Cytoplasm</keyword>
<evidence type="ECO:0000256" key="5">
    <source>
        <dbReference type="ARBA" id="ARBA00022679"/>
    </source>
</evidence>
<dbReference type="EMBL" id="PHAH01000014">
    <property type="protein sequence ID" value="PKM88609.1"/>
    <property type="molecule type" value="Genomic_DNA"/>
</dbReference>
<dbReference type="NCBIfam" id="TIGR01072">
    <property type="entry name" value="murA"/>
    <property type="match status" value="1"/>
</dbReference>